<keyword evidence="3 5" id="KW-1133">Transmembrane helix</keyword>
<protein>
    <submittedName>
        <fullName evidence="6">Isoprenylcysteine carboxylmethyltransferase family protein</fullName>
    </submittedName>
</protein>
<evidence type="ECO:0000256" key="2">
    <source>
        <dbReference type="ARBA" id="ARBA00022692"/>
    </source>
</evidence>
<gene>
    <name evidence="6" type="ORF">L0C25_00950</name>
</gene>
<dbReference type="InterPro" id="IPR007318">
    <property type="entry name" value="Phopholipid_MeTrfase"/>
</dbReference>
<evidence type="ECO:0000313" key="7">
    <source>
        <dbReference type="Proteomes" id="UP001164390"/>
    </source>
</evidence>
<feature type="transmembrane region" description="Helical" evidence="5">
    <location>
        <begin position="78"/>
        <end position="97"/>
    </location>
</feature>
<comment type="subcellular location">
    <subcellularLocation>
        <location evidence="1">Endomembrane system</location>
        <topology evidence="1">Multi-pass membrane protein</topology>
    </subcellularLocation>
</comment>
<proteinExistence type="predicted"/>
<keyword evidence="2 5" id="KW-0812">Transmembrane</keyword>
<keyword evidence="4 5" id="KW-0472">Membrane</keyword>
<organism evidence="6 7">
    <name type="scientific">Solicola gregarius</name>
    <dbReference type="NCBI Taxonomy" id="2908642"/>
    <lineage>
        <taxon>Bacteria</taxon>
        <taxon>Bacillati</taxon>
        <taxon>Actinomycetota</taxon>
        <taxon>Actinomycetes</taxon>
        <taxon>Propionibacteriales</taxon>
        <taxon>Nocardioidaceae</taxon>
        <taxon>Solicola</taxon>
    </lineage>
</organism>
<dbReference type="Proteomes" id="UP001164390">
    <property type="component" value="Chromosome"/>
</dbReference>
<keyword evidence="7" id="KW-1185">Reference proteome</keyword>
<evidence type="ECO:0000256" key="1">
    <source>
        <dbReference type="ARBA" id="ARBA00004127"/>
    </source>
</evidence>
<dbReference type="Gene3D" id="1.20.120.1630">
    <property type="match status" value="1"/>
</dbReference>
<accession>A0AA46THX8</accession>
<dbReference type="GO" id="GO:0012505">
    <property type="term" value="C:endomembrane system"/>
    <property type="evidence" value="ECO:0007669"/>
    <property type="project" value="UniProtKB-SubCell"/>
</dbReference>
<evidence type="ECO:0000256" key="3">
    <source>
        <dbReference type="ARBA" id="ARBA00022989"/>
    </source>
</evidence>
<dbReference type="PANTHER" id="PTHR43847:SF1">
    <property type="entry name" value="BLL3993 PROTEIN"/>
    <property type="match status" value="1"/>
</dbReference>
<name>A0AA46THX8_9ACTN</name>
<feature type="transmembrane region" description="Helical" evidence="5">
    <location>
        <begin position="130"/>
        <end position="161"/>
    </location>
</feature>
<dbReference type="KEGG" id="sgrg:L0C25_00950"/>
<reference evidence="6" key="1">
    <citation type="submission" date="2022-01" db="EMBL/GenBank/DDBJ databases">
        <title>Nocardioidaceae gen. sp. A5X3R13.</title>
        <authorList>
            <person name="Lopez Marin M.A."/>
            <person name="Uhlik O."/>
        </authorList>
    </citation>
    <scope>NUCLEOTIDE SEQUENCE</scope>
    <source>
        <strain evidence="6">A5X3R13</strain>
    </source>
</reference>
<evidence type="ECO:0000256" key="5">
    <source>
        <dbReference type="SAM" id="Phobius"/>
    </source>
</evidence>
<dbReference type="RefSeq" id="WP_271634501.1">
    <property type="nucleotide sequence ID" value="NZ_CP094970.1"/>
</dbReference>
<evidence type="ECO:0000256" key="4">
    <source>
        <dbReference type="ARBA" id="ARBA00023136"/>
    </source>
</evidence>
<evidence type="ECO:0000313" key="6">
    <source>
        <dbReference type="EMBL" id="UYM05679.1"/>
    </source>
</evidence>
<feature type="transmembrane region" description="Helical" evidence="5">
    <location>
        <begin position="47"/>
        <end position="66"/>
    </location>
</feature>
<dbReference type="Pfam" id="PF04191">
    <property type="entry name" value="PEMT"/>
    <property type="match status" value="1"/>
</dbReference>
<dbReference type="PANTHER" id="PTHR43847">
    <property type="entry name" value="BLL3993 PROTEIN"/>
    <property type="match status" value="1"/>
</dbReference>
<sequence>MIQIALGIYGAGLVLAFGYRSFAQYARTGSTGWAGIRRDASVVERIAAGLFVVALLAGIAGLVLAASSVGPVAEPPKTVAVVGLAVEAAGLVVLIVAQDGMGDAWRIGVDPDEHTDLVTSGLFGLVRNPIFTAMVAAQAGAVIVAPNVVGVAALAALVVAVQLQVRIVEEPYLQRTHPMYAAYASRVGRFVPGIGRLPSTQPTGR</sequence>
<dbReference type="AlphaFoldDB" id="A0AA46THX8"/>
<dbReference type="InterPro" id="IPR052527">
    <property type="entry name" value="Metal_cation-efflux_comp"/>
</dbReference>
<dbReference type="EMBL" id="CP094970">
    <property type="protein sequence ID" value="UYM05679.1"/>
    <property type="molecule type" value="Genomic_DNA"/>
</dbReference>